<dbReference type="SUPFAM" id="SSF53098">
    <property type="entry name" value="Ribonuclease H-like"/>
    <property type="match status" value="1"/>
</dbReference>
<proteinExistence type="predicted"/>
<dbReference type="Gene3D" id="3.30.420.10">
    <property type="entry name" value="Ribonuclease H-like superfamily/Ribonuclease H"/>
    <property type="match status" value="1"/>
</dbReference>
<dbReference type="PANTHER" id="PTHR37984:SF5">
    <property type="entry name" value="PROTEIN NYNRIN-LIKE"/>
    <property type="match status" value="1"/>
</dbReference>
<reference evidence="3" key="1">
    <citation type="submission" date="2021-05" db="EMBL/GenBank/DDBJ databases">
        <authorList>
            <person name="Alioto T."/>
            <person name="Alioto T."/>
            <person name="Gomez Garrido J."/>
        </authorList>
    </citation>
    <scope>NUCLEOTIDE SEQUENCE</scope>
</reference>
<protein>
    <submittedName>
        <fullName evidence="3">Uncharacterized protein K02A2.6</fullName>
    </submittedName>
</protein>
<dbReference type="GO" id="GO:0003676">
    <property type="term" value="F:nucleic acid binding"/>
    <property type="evidence" value="ECO:0007669"/>
    <property type="project" value="InterPro"/>
</dbReference>
<dbReference type="InterPro" id="IPR036397">
    <property type="entry name" value="RNaseH_sf"/>
</dbReference>
<accession>A0A8D8EZV1</accession>
<dbReference type="InterPro" id="IPR050951">
    <property type="entry name" value="Retrovirus_Pol_polyprotein"/>
</dbReference>
<dbReference type="InterPro" id="IPR012337">
    <property type="entry name" value="RNaseH-like_sf"/>
</dbReference>
<feature type="region of interest" description="Disordered" evidence="1">
    <location>
        <begin position="353"/>
        <end position="384"/>
    </location>
</feature>
<dbReference type="GO" id="GO:0015074">
    <property type="term" value="P:DNA integration"/>
    <property type="evidence" value="ECO:0007669"/>
    <property type="project" value="InterPro"/>
</dbReference>
<evidence type="ECO:0000259" key="2">
    <source>
        <dbReference type="PROSITE" id="PS50994"/>
    </source>
</evidence>
<dbReference type="PROSITE" id="PS50994">
    <property type="entry name" value="INTEGRASE"/>
    <property type="match status" value="1"/>
</dbReference>
<dbReference type="InterPro" id="IPR001584">
    <property type="entry name" value="Integrase_cat-core"/>
</dbReference>
<feature type="compositionally biased region" description="Polar residues" evidence="1">
    <location>
        <begin position="242"/>
        <end position="259"/>
    </location>
</feature>
<dbReference type="Pfam" id="PF00665">
    <property type="entry name" value="rve"/>
    <property type="match status" value="1"/>
</dbReference>
<feature type="domain" description="Integrase catalytic" evidence="2">
    <location>
        <begin position="1"/>
        <end position="146"/>
    </location>
</feature>
<sequence length="408" mass="44942">MAAASFRSFDGLSYLIVVDALSKWVEVFPTKSCTADFVLDKLVECISRFGLFDELVSDNGTQFTADLVQRFLVANGIKQILTSPGHPASNGEAENMVKTFKSALLKCLSEGSRDVRLVVANFLIGYRKSIHCTTQLSPAMVMLGRDIRTTLDLFKPCRSPASKESVTIVKRNIAANQAKQVANYRGSRDDSFLIGEHVIVRDYRDPNKLAWTPAVVREVIGKRNYRVELTVSGRLIKRHLNQMKSDTRNLQRIPGSSSGEPAVKPAQKQGKSSKGLSRAPVKRLQAREQIPTAAESSNLLTEHRSQATSDTEDSDDEFEDVPAAESTAGGNDIVLPEVVDELSDSLSQISLGPEKIIEHQEQEPPEVGPTSSEDRFDSSAESIEGSEVAGFARGFWRIRDLKGRIFRG</sequence>
<organism evidence="3">
    <name type="scientific">Culex pipiens</name>
    <name type="common">House mosquito</name>
    <dbReference type="NCBI Taxonomy" id="7175"/>
    <lineage>
        <taxon>Eukaryota</taxon>
        <taxon>Metazoa</taxon>
        <taxon>Ecdysozoa</taxon>
        <taxon>Arthropoda</taxon>
        <taxon>Hexapoda</taxon>
        <taxon>Insecta</taxon>
        <taxon>Pterygota</taxon>
        <taxon>Neoptera</taxon>
        <taxon>Endopterygota</taxon>
        <taxon>Diptera</taxon>
        <taxon>Nematocera</taxon>
        <taxon>Culicoidea</taxon>
        <taxon>Culicidae</taxon>
        <taxon>Culicinae</taxon>
        <taxon>Culicini</taxon>
        <taxon>Culex</taxon>
        <taxon>Culex</taxon>
    </lineage>
</organism>
<evidence type="ECO:0000256" key="1">
    <source>
        <dbReference type="SAM" id="MobiDB-lite"/>
    </source>
</evidence>
<evidence type="ECO:0000313" key="3">
    <source>
        <dbReference type="EMBL" id="CAG6451724.1"/>
    </source>
</evidence>
<feature type="compositionally biased region" description="Acidic residues" evidence="1">
    <location>
        <begin position="310"/>
        <end position="322"/>
    </location>
</feature>
<dbReference type="PANTHER" id="PTHR37984">
    <property type="entry name" value="PROTEIN CBG26694"/>
    <property type="match status" value="1"/>
</dbReference>
<dbReference type="AlphaFoldDB" id="A0A8D8EZV1"/>
<dbReference type="EMBL" id="HBUE01019029">
    <property type="protein sequence ID" value="CAG6451724.1"/>
    <property type="molecule type" value="Transcribed_RNA"/>
</dbReference>
<feature type="region of interest" description="Disordered" evidence="1">
    <location>
        <begin position="240"/>
        <end position="333"/>
    </location>
</feature>
<name>A0A8D8EZV1_CULPI</name>